<dbReference type="HOGENOM" id="CLU_083287_18_6_5"/>
<reference evidence="6 7" key="1">
    <citation type="journal article" date="2010" name="J. Bacteriol.">
        <title>Genome sequence of Fulvimarina pelagi HTCC2506T, a Mn(II)-oxidizing alphaproteobacterium possessing an aerobic anoxygenic photosynthetic gene cluster and Xanthorhodopsin.</title>
        <authorList>
            <person name="Kang I."/>
            <person name="Oh H.M."/>
            <person name="Lim S.I."/>
            <person name="Ferriera S."/>
            <person name="Giovannoni S.J."/>
            <person name="Cho J.C."/>
        </authorList>
    </citation>
    <scope>NUCLEOTIDE SEQUENCE [LARGE SCALE GENOMIC DNA]</scope>
    <source>
        <strain evidence="6 7">HTCC2506</strain>
    </source>
</reference>
<keyword evidence="2" id="KW-0238">DNA-binding</keyword>
<accession>Q0G3J3</accession>
<dbReference type="RefSeq" id="WP_007068211.1">
    <property type="nucleotide sequence ID" value="NZ_DS022272.1"/>
</dbReference>
<dbReference type="eggNOG" id="COG1846">
    <property type="taxonomic scope" value="Bacteria"/>
</dbReference>
<comment type="caution">
    <text evidence="6">The sequence shown here is derived from an EMBL/GenBank/DDBJ whole genome shotgun (WGS) entry which is preliminary data.</text>
</comment>
<proteinExistence type="predicted"/>
<dbReference type="Pfam" id="PF01047">
    <property type="entry name" value="MarR"/>
    <property type="match status" value="1"/>
</dbReference>
<keyword evidence="7" id="KW-1185">Reference proteome</keyword>
<feature type="region of interest" description="Disordered" evidence="4">
    <location>
        <begin position="143"/>
        <end position="162"/>
    </location>
</feature>
<dbReference type="SUPFAM" id="SSF46785">
    <property type="entry name" value="Winged helix' DNA-binding domain"/>
    <property type="match status" value="1"/>
</dbReference>
<dbReference type="PANTHER" id="PTHR42756">
    <property type="entry name" value="TRANSCRIPTIONAL REGULATOR, MARR"/>
    <property type="match status" value="1"/>
</dbReference>
<evidence type="ECO:0000313" key="7">
    <source>
        <dbReference type="Proteomes" id="UP000004310"/>
    </source>
</evidence>
<protein>
    <submittedName>
        <fullName evidence="6">Transcriptional regulator, MarR family protein</fullName>
    </submittedName>
</protein>
<dbReference type="PROSITE" id="PS50995">
    <property type="entry name" value="HTH_MARR_2"/>
    <property type="match status" value="1"/>
</dbReference>
<evidence type="ECO:0000256" key="4">
    <source>
        <dbReference type="SAM" id="MobiDB-lite"/>
    </source>
</evidence>
<dbReference type="InterPro" id="IPR023187">
    <property type="entry name" value="Tscrpt_reg_MarR-type_CS"/>
</dbReference>
<organism evidence="6 7">
    <name type="scientific">Fulvimarina pelagi HTCC2506</name>
    <dbReference type="NCBI Taxonomy" id="314231"/>
    <lineage>
        <taxon>Bacteria</taxon>
        <taxon>Pseudomonadati</taxon>
        <taxon>Pseudomonadota</taxon>
        <taxon>Alphaproteobacteria</taxon>
        <taxon>Hyphomicrobiales</taxon>
        <taxon>Aurantimonadaceae</taxon>
        <taxon>Fulvimarina</taxon>
    </lineage>
</organism>
<dbReference type="InterPro" id="IPR036388">
    <property type="entry name" value="WH-like_DNA-bd_sf"/>
</dbReference>
<sequence length="162" mass="18813">MTLLVNQQIALGLFDAARLLREAFEHAHRDMKITWPQIRIMGRLYVQEGIAQSEIGAQLEMDPMTISRQIDRLVDLGFVERRTEQRDRRLRKLYLTRHSRILREDIEKRTQSVLNTALHGFDAERQASFLEMLKTFADNLCEPGSDGTPSRSRTKFRAANEA</sequence>
<dbReference type="AlphaFoldDB" id="Q0G3J3"/>
<dbReference type="EMBL" id="AATP01000002">
    <property type="protein sequence ID" value="EAU41838.1"/>
    <property type="molecule type" value="Genomic_DNA"/>
</dbReference>
<dbReference type="PANTHER" id="PTHR42756:SF1">
    <property type="entry name" value="TRANSCRIPTIONAL REPRESSOR OF EMRAB OPERON"/>
    <property type="match status" value="1"/>
</dbReference>
<name>Q0G3J3_9HYPH</name>
<gene>
    <name evidence="6" type="ORF">FP2506_15434</name>
</gene>
<evidence type="ECO:0000259" key="5">
    <source>
        <dbReference type="PROSITE" id="PS50995"/>
    </source>
</evidence>
<keyword evidence="1" id="KW-0805">Transcription regulation</keyword>
<evidence type="ECO:0000256" key="1">
    <source>
        <dbReference type="ARBA" id="ARBA00023015"/>
    </source>
</evidence>
<evidence type="ECO:0000256" key="3">
    <source>
        <dbReference type="ARBA" id="ARBA00023163"/>
    </source>
</evidence>
<dbReference type="Gene3D" id="1.10.10.10">
    <property type="entry name" value="Winged helix-like DNA-binding domain superfamily/Winged helix DNA-binding domain"/>
    <property type="match status" value="1"/>
</dbReference>
<dbReference type="SMART" id="SM00347">
    <property type="entry name" value="HTH_MARR"/>
    <property type="match status" value="1"/>
</dbReference>
<dbReference type="InterPro" id="IPR036390">
    <property type="entry name" value="WH_DNA-bd_sf"/>
</dbReference>
<dbReference type="STRING" id="217511.GCA_001463845_02806"/>
<dbReference type="InterPro" id="IPR000835">
    <property type="entry name" value="HTH_MarR-typ"/>
</dbReference>
<dbReference type="PROSITE" id="PS01117">
    <property type="entry name" value="HTH_MARR_1"/>
    <property type="match status" value="1"/>
</dbReference>
<keyword evidence="3" id="KW-0804">Transcription</keyword>
<evidence type="ECO:0000256" key="2">
    <source>
        <dbReference type="ARBA" id="ARBA00023125"/>
    </source>
</evidence>
<feature type="domain" description="HTH marR-type" evidence="5">
    <location>
        <begin position="6"/>
        <end position="138"/>
    </location>
</feature>
<evidence type="ECO:0000313" key="6">
    <source>
        <dbReference type="EMBL" id="EAU41838.1"/>
    </source>
</evidence>
<dbReference type="PRINTS" id="PR00598">
    <property type="entry name" value="HTHMARR"/>
</dbReference>
<dbReference type="Proteomes" id="UP000004310">
    <property type="component" value="Unassembled WGS sequence"/>
</dbReference>
<dbReference type="GO" id="GO:0003677">
    <property type="term" value="F:DNA binding"/>
    <property type="evidence" value="ECO:0007669"/>
    <property type="project" value="UniProtKB-KW"/>
</dbReference>
<dbReference type="GO" id="GO:0003700">
    <property type="term" value="F:DNA-binding transcription factor activity"/>
    <property type="evidence" value="ECO:0007669"/>
    <property type="project" value="InterPro"/>
</dbReference>